<dbReference type="SUPFAM" id="SSF53756">
    <property type="entry name" value="UDP-Glycosyltransferase/glycogen phosphorylase"/>
    <property type="match status" value="1"/>
</dbReference>
<dbReference type="GO" id="GO:0016757">
    <property type="term" value="F:glycosyltransferase activity"/>
    <property type="evidence" value="ECO:0007669"/>
    <property type="project" value="InterPro"/>
</dbReference>
<proteinExistence type="predicted"/>
<reference evidence="3 4" key="1">
    <citation type="submission" date="2020-07" db="EMBL/GenBank/DDBJ databases">
        <title>Mycobacterium kansasii (former subtype) with zoonotic potential isolated from diseased indoor pet cat, Japan.</title>
        <authorList>
            <person name="Fukano H."/>
            <person name="Terazono T."/>
            <person name="Hoshino Y."/>
        </authorList>
    </citation>
    <scope>NUCLEOTIDE SEQUENCE [LARGE SCALE GENOMIC DNA]</scope>
    <source>
        <strain evidence="3 4">Kuro-I</strain>
    </source>
</reference>
<name>A0A7G1IFP6_MYCKA</name>
<dbReference type="Pfam" id="PF00534">
    <property type="entry name" value="Glycos_transf_1"/>
    <property type="match status" value="1"/>
</dbReference>
<dbReference type="PANTHER" id="PTHR46401">
    <property type="entry name" value="GLYCOSYLTRANSFERASE WBBK-RELATED"/>
    <property type="match status" value="1"/>
</dbReference>
<sequence length="79" mass="8714">MSQGCPVVCSNAGGIPEVVGDAGVFFDPDSPEELRTVLERVVTTETLRADLRERGYARLPAFSWDKNAAETARIYREII</sequence>
<keyword evidence="1" id="KW-0808">Transferase</keyword>
<dbReference type="GO" id="GO:0009103">
    <property type="term" value="P:lipopolysaccharide biosynthetic process"/>
    <property type="evidence" value="ECO:0007669"/>
    <property type="project" value="TreeGrafter"/>
</dbReference>
<dbReference type="PANTHER" id="PTHR46401:SF2">
    <property type="entry name" value="GLYCOSYLTRANSFERASE WBBK-RELATED"/>
    <property type="match status" value="1"/>
</dbReference>
<organism evidence="3 4">
    <name type="scientific">Mycobacterium kansasii</name>
    <dbReference type="NCBI Taxonomy" id="1768"/>
    <lineage>
        <taxon>Bacteria</taxon>
        <taxon>Bacillati</taxon>
        <taxon>Actinomycetota</taxon>
        <taxon>Actinomycetes</taxon>
        <taxon>Mycobacteriales</taxon>
        <taxon>Mycobacteriaceae</taxon>
        <taxon>Mycobacterium</taxon>
    </lineage>
</organism>
<dbReference type="AlphaFoldDB" id="A0A7G1IFP6"/>
<dbReference type="InterPro" id="IPR001296">
    <property type="entry name" value="Glyco_trans_1"/>
</dbReference>
<gene>
    <name evidence="3" type="ORF">NIIDMKKI_50670</name>
</gene>
<evidence type="ECO:0000259" key="2">
    <source>
        <dbReference type="Pfam" id="PF00534"/>
    </source>
</evidence>
<evidence type="ECO:0000256" key="1">
    <source>
        <dbReference type="ARBA" id="ARBA00022679"/>
    </source>
</evidence>
<feature type="domain" description="Glycosyl transferase family 1" evidence="2">
    <location>
        <begin position="1"/>
        <end position="57"/>
    </location>
</feature>
<evidence type="ECO:0000313" key="4">
    <source>
        <dbReference type="Proteomes" id="UP000516380"/>
    </source>
</evidence>
<dbReference type="Gene3D" id="3.40.50.2000">
    <property type="entry name" value="Glycogen Phosphorylase B"/>
    <property type="match status" value="2"/>
</dbReference>
<dbReference type="Proteomes" id="UP000516380">
    <property type="component" value="Chromosome"/>
</dbReference>
<dbReference type="EMBL" id="AP023343">
    <property type="protein sequence ID" value="BCI89861.1"/>
    <property type="molecule type" value="Genomic_DNA"/>
</dbReference>
<evidence type="ECO:0000313" key="3">
    <source>
        <dbReference type="EMBL" id="BCI89861.1"/>
    </source>
</evidence>
<protein>
    <recommendedName>
        <fullName evidence="2">Glycosyl transferase family 1 domain-containing protein</fullName>
    </recommendedName>
</protein>
<accession>A0A7G1IFP6</accession>
<keyword evidence="4" id="KW-1185">Reference proteome</keyword>